<feature type="compositionally biased region" description="Polar residues" evidence="1">
    <location>
        <begin position="524"/>
        <end position="541"/>
    </location>
</feature>
<gene>
    <name evidence="2" type="ORF">K435DRAFT_803017</name>
</gene>
<sequence length="977" mass="110152">MTFPARPRSRGRTMSSPSSVEYGHPSINSKHQSQTQAQTQGYRRHYDEGFGPGADRERRERFSASVSPTLRGAETPSLTVTHPLEPQGRRERDGRDQIFVRDHRETQTHRSHRSSPSASHIAHEQVVPVPPNTHPSIAHLPTRNNNGPLSISTAPPHTTSVMSTSTLCNMNSLNTLSFSYPSHPPAKRRRAKRTEEERIAYLRSDPYVAQFEAYRVLCASCDKWIRLRPNSTYCSIPWDAHRKSCLAKKIMNRGSGAAGGGGYALEERNAFLSKDPDVRKFDAERVLCAVCDTWIDMHPEDHLMAVRTWLEHRAECRKDADILTVGLGLIGMGAGIMEPAEASSGGMVPPVQAIPNNRKREDERNGRVMDVDRYRSESPTYDDHRHQRHPVHTQSPDSYRPRERDVYPLSSTDYRYHSRVTRGEGREHHQFENPTRTLDRRYESPHHASQPPFGGRETRAQRRLSLQYQQRPHPQRERSIASTSAASAPGEHDTDSDTSMDDEGDIDVNAAGDPGIKTAPVSPSRASSLHTTSSNGTQPSGAESRGPYATDSQLQQKEAEKEYHRRSQAQQQQVFNAAAGQFPPGPAHESRRRNAEQRAATLRADKLIKEVEANRVFCSLCMKWVQLRQDSSYCAYPWLQHRGKCLARHQRRAQKAAEIAEIKARRNGSRPQAQGSYPSNAYPSAPGPSHSALHARSPHGLSEMDMKAHGRREESPYRHDSYSTTGSEPGRPPPYDHHPYRPPSEFDSDFEMDIDDHGRRDGFSNTAGEFGARRQQSTQIAPVSSRRSHRHSRVKHEDMEYDEEGGDRGGNVGHEDIDMDRETRRPDHISKRYHGRPQLDDSPRHHPYNQTRSNSRHHPSSSRIESTTGHSRPHPSTSSPTRKTGAVRTRPVLADLDSVNGRRHFVYDSISHLFNTTYEVTDDMSVSTLLTYLNSAMPPDKYEDFDTAEVVRAVSCLKDKGKILLEGDLIKRVPGSN</sequence>
<feature type="compositionally biased region" description="Polar residues" evidence="1">
    <location>
        <begin position="26"/>
        <end position="41"/>
    </location>
</feature>
<protein>
    <submittedName>
        <fullName evidence="2">Uncharacterized protein</fullName>
    </submittedName>
</protein>
<dbReference type="OrthoDB" id="3270344at2759"/>
<feature type="compositionally biased region" description="Basic and acidic residues" evidence="1">
    <location>
        <begin position="813"/>
        <end position="830"/>
    </location>
</feature>
<dbReference type="AlphaFoldDB" id="A0A4S8LJ00"/>
<feature type="compositionally biased region" description="Basic and acidic residues" evidence="1">
    <location>
        <begin position="44"/>
        <end position="62"/>
    </location>
</feature>
<feature type="compositionally biased region" description="Basic and acidic residues" evidence="1">
    <location>
        <begin position="87"/>
        <end position="108"/>
    </location>
</feature>
<proteinExistence type="predicted"/>
<feature type="compositionally biased region" description="Basic and acidic residues" evidence="1">
    <location>
        <begin position="702"/>
        <end position="721"/>
    </location>
</feature>
<dbReference type="Proteomes" id="UP000297245">
    <property type="component" value="Unassembled WGS sequence"/>
</dbReference>
<evidence type="ECO:0000256" key="1">
    <source>
        <dbReference type="SAM" id="MobiDB-lite"/>
    </source>
</evidence>
<evidence type="ECO:0000313" key="3">
    <source>
        <dbReference type="Proteomes" id="UP000297245"/>
    </source>
</evidence>
<feature type="region of interest" description="Disordered" evidence="1">
    <location>
        <begin position="661"/>
        <end position="889"/>
    </location>
</feature>
<reference evidence="2 3" key="1">
    <citation type="journal article" date="2019" name="Nat. Ecol. Evol.">
        <title>Megaphylogeny resolves global patterns of mushroom evolution.</title>
        <authorList>
            <person name="Varga T."/>
            <person name="Krizsan K."/>
            <person name="Foldi C."/>
            <person name="Dima B."/>
            <person name="Sanchez-Garcia M."/>
            <person name="Sanchez-Ramirez S."/>
            <person name="Szollosi G.J."/>
            <person name="Szarkandi J.G."/>
            <person name="Papp V."/>
            <person name="Albert L."/>
            <person name="Andreopoulos W."/>
            <person name="Angelini C."/>
            <person name="Antonin V."/>
            <person name="Barry K.W."/>
            <person name="Bougher N.L."/>
            <person name="Buchanan P."/>
            <person name="Buyck B."/>
            <person name="Bense V."/>
            <person name="Catcheside P."/>
            <person name="Chovatia M."/>
            <person name="Cooper J."/>
            <person name="Damon W."/>
            <person name="Desjardin D."/>
            <person name="Finy P."/>
            <person name="Geml J."/>
            <person name="Haridas S."/>
            <person name="Hughes K."/>
            <person name="Justo A."/>
            <person name="Karasinski D."/>
            <person name="Kautmanova I."/>
            <person name="Kiss B."/>
            <person name="Kocsube S."/>
            <person name="Kotiranta H."/>
            <person name="LaButti K.M."/>
            <person name="Lechner B.E."/>
            <person name="Liimatainen K."/>
            <person name="Lipzen A."/>
            <person name="Lukacs Z."/>
            <person name="Mihaltcheva S."/>
            <person name="Morgado L.N."/>
            <person name="Niskanen T."/>
            <person name="Noordeloos M.E."/>
            <person name="Ohm R.A."/>
            <person name="Ortiz-Santana B."/>
            <person name="Ovrebo C."/>
            <person name="Racz N."/>
            <person name="Riley R."/>
            <person name="Savchenko A."/>
            <person name="Shiryaev A."/>
            <person name="Soop K."/>
            <person name="Spirin V."/>
            <person name="Szebenyi C."/>
            <person name="Tomsovsky M."/>
            <person name="Tulloss R.E."/>
            <person name="Uehling J."/>
            <person name="Grigoriev I.V."/>
            <person name="Vagvolgyi C."/>
            <person name="Papp T."/>
            <person name="Martin F.M."/>
            <person name="Miettinen O."/>
            <person name="Hibbett D.S."/>
            <person name="Nagy L.G."/>
        </authorList>
    </citation>
    <scope>NUCLEOTIDE SEQUENCE [LARGE SCALE GENOMIC DNA]</scope>
    <source>
        <strain evidence="2 3">CBS 962.96</strain>
    </source>
</reference>
<evidence type="ECO:0000313" key="2">
    <source>
        <dbReference type="EMBL" id="THU89097.1"/>
    </source>
</evidence>
<feature type="compositionally biased region" description="Basic and acidic residues" evidence="1">
    <location>
        <begin position="421"/>
        <end position="446"/>
    </location>
</feature>
<feature type="compositionally biased region" description="Low complexity" evidence="1">
    <location>
        <begin position="861"/>
        <end position="884"/>
    </location>
</feature>
<name>A0A4S8LJ00_DENBC</name>
<organism evidence="2 3">
    <name type="scientific">Dendrothele bispora (strain CBS 962.96)</name>
    <dbReference type="NCBI Taxonomy" id="1314807"/>
    <lineage>
        <taxon>Eukaryota</taxon>
        <taxon>Fungi</taxon>
        <taxon>Dikarya</taxon>
        <taxon>Basidiomycota</taxon>
        <taxon>Agaricomycotina</taxon>
        <taxon>Agaricomycetes</taxon>
        <taxon>Agaricomycetidae</taxon>
        <taxon>Agaricales</taxon>
        <taxon>Agaricales incertae sedis</taxon>
        <taxon>Dendrothele</taxon>
    </lineage>
</organism>
<feature type="region of interest" description="Disordered" evidence="1">
    <location>
        <begin position="1"/>
        <end position="121"/>
    </location>
</feature>
<keyword evidence="3" id="KW-1185">Reference proteome</keyword>
<dbReference type="EMBL" id="ML179382">
    <property type="protein sequence ID" value="THU89097.1"/>
    <property type="molecule type" value="Genomic_DNA"/>
</dbReference>
<feature type="compositionally biased region" description="Acidic residues" evidence="1">
    <location>
        <begin position="496"/>
        <end position="506"/>
    </location>
</feature>
<feature type="region of interest" description="Disordered" evidence="1">
    <location>
        <begin position="579"/>
        <end position="598"/>
    </location>
</feature>
<feature type="region of interest" description="Disordered" evidence="1">
    <location>
        <begin position="341"/>
        <end position="571"/>
    </location>
</feature>
<accession>A0A4S8LJ00</accession>
<feature type="compositionally biased region" description="Polar residues" evidence="1">
    <location>
        <begin position="669"/>
        <end position="682"/>
    </location>
</feature>
<feature type="compositionally biased region" description="Basic and acidic residues" evidence="1">
    <location>
        <begin position="358"/>
        <end position="385"/>
    </location>
</feature>